<feature type="non-terminal residue" evidence="1">
    <location>
        <position position="1"/>
    </location>
</feature>
<protein>
    <submittedName>
        <fullName evidence="1">Uncharacterized protein</fullName>
    </submittedName>
</protein>
<sequence>MNGFAKLFQASFTPTIIQNFGTQFEDNSDIVSKSSFNYALLSTFQRLVSPTRYIDPTGVFRNIYRGDLDSSSFSIKPRTQKQEGWASLWIGVQNKPQNLGLVTLNYGTISQFFGKYFSTIQPALYYTERNLQDNIAHVGYGQPLNVPDLLTSEFIGKIDHLNNNFYEILSTKYGDGERLTVTFHQDTSNGIRADSVLSEVLPKEILEKFNNLFEEETNSISIIIQKQGDTIVNGDEFNVFIASISLYLVLFNSLALIQESSGKYGIIASQRELFDADYTFQLGDVELSMTGQQILASDQTGWNRNDEGKIVWNFGDCWPIYLFNDAGELVPWFNSHFLSRGRTISMLRSLQV</sequence>
<dbReference type="AlphaFoldDB" id="A0A0F9DCH7"/>
<accession>A0A0F9DCH7</accession>
<dbReference type="EMBL" id="LAZR01029489">
    <property type="protein sequence ID" value="KKL59438.1"/>
    <property type="molecule type" value="Genomic_DNA"/>
</dbReference>
<reference evidence="1" key="1">
    <citation type="journal article" date="2015" name="Nature">
        <title>Complex archaea that bridge the gap between prokaryotes and eukaryotes.</title>
        <authorList>
            <person name="Spang A."/>
            <person name="Saw J.H."/>
            <person name="Jorgensen S.L."/>
            <person name="Zaremba-Niedzwiedzka K."/>
            <person name="Martijn J."/>
            <person name="Lind A.E."/>
            <person name="van Eijk R."/>
            <person name="Schleper C."/>
            <person name="Guy L."/>
            <person name="Ettema T.J."/>
        </authorList>
    </citation>
    <scope>NUCLEOTIDE SEQUENCE</scope>
</reference>
<organism evidence="1">
    <name type="scientific">marine sediment metagenome</name>
    <dbReference type="NCBI Taxonomy" id="412755"/>
    <lineage>
        <taxon>unclassified sequences</taxon>
        <taxon>metagenomes</taxon>
        <taxon>ecological metagenomes</taxon>
    </lineage>
</organism>
<name>A0A0F9DCH7_9ZZZZ</name>
<comment type="caution">
    <text evidence="1">The sequence shown here is derived from an EMBL/GenBank/DDBJ whole genome shotgun (WGS) entry which is preliminary data.</text>
</comment>
<gene>
    <name evidence="1" type="ORF">LCGC14_2215360</name>
</gene>
<evidence type="ECO:0000313" key="1">
    <source>
        <dbReference type="EMBL" id="KKL59438.1"/>
    </source>
</evidence>
<proteinExistence type="predicted"/>